<dbReference type="Proteomes" id="UP000031830">
    <property type="component" value="Chromosome"/>
</dbReference>
<dbReference type="AlphaFoldDB" id="A0A0B6CVB9"/>
<dbReference type="Pfam" id="PF13309">
    <property type="entry name" value="HTH_22"/>
    <property type="match status" value="1"/>
</dbReference>
<evidence type="ECO:0000259" key="2">
    <source>
        <dbReference type="Pfam" id="PF13309"/>
    </source>
</evidence>
<gene>
    <name evidence="3" type="ORF">LA55_373</name>
</gene>
<feature type="domain" description="Transcriptional regulator DauR-like HTH" evidence="2">
    <location>
        <begin position="146"/>
        <end position="207"/>
    </location>
</feature>
<dbReference type="RefSeq" id="WP_044525636.1">
    <property type="nucleotide sequence ID" value="NZ_CP009440.1"/>
</dbReference>
<dbReference type="InterPro" id="IPR039445">
    <property type="entry name" value="DauR-like_HTH"/>
</dbReference>
<organism evidence="3 4">
    <name type="scientific">Francisella philomiragia</name>
    <dbReference type="NCBI Taxonomy" id="28110"/>
    <lineage>
        <taxon>Bacteria</taxon>
        <taxon>Pseudomonadati</taxon>
        <taxon>Pseudomonadota</taxon>
        <taxon>Gammaproteobacteria</taxon>
        <taxon>Thiotrichales</taxon>
        <taxon>Francisellaceae</taxon>
        <taxon>Francisella</taxon>
    </lineage>
</organism>
<dbReference type="PANTHER" id="PTHR35568:SF1">
    <property type="entry name" value="TRANSCRIPTIONAL REGULATOR DAUR"/>
    <property type="match status" value="1"/>
</dbReference>
<sequence length="207" mass="23884">MVLDIKMNSELEKFINVAEAISRLLHPFAEVVIHDLSKNKIVVIFNPISKREIGDISYLDHIDLDAYDDFVIGPYDKINYDGRKMKCIITVIKSSTNDVIGTLCINLDVSVFDRYQNLIKVFLNNNNMQMSEQQQSLFKDTFYEKINNFVQRYCIDNNLSIDNLTRDQKKNLILELKQQGALDGKNASKYIANALNVSRATVYNYLK</sequence>
<proteinExistence type="predicted"/>
<dbReference type="InterPro" id="IPR013559">
    <property type="entry name" value="YheO"/>
</dbReference>
<dbReference type="InterPro" id="IPR039446">
    <property type="entry name" value="DauR-like"/>
</dbReference>
<evidence type="ECO:0000259" key="1">
    <source>
        <dbReference type="Pfam" id="PF08348"/>
    </source>
</evidence>
<dbReference type="Pfam" id="PF08348">
    <property type="entry name" value="PAS_6"/>
    <property type="match status" value="1"/>
</dbReference>
<evidence type="ECO:0000313" key="4">
    <source>
        <dbReference type="Proteomes" id="UP000031830"/>
    </source>
</evidence>
<name>A0A0B6CVB9_9GAMM</name>
<dbReference type="OrthoDB" id="9796595at2"/>
<protein>
    <submittedName>
        <fullName evidence="3">Sensory box protein</fullName>
    </submittedName>
</protein>
<evidence type="ECO:0000313" key="3">
    <source>
        <dbReference type="EMBL" id="AJI52815.1"/>
    </source>
</evidence>
<dbReference type="STRING" id="28110.KU46_902"/>
<feature type="domain" description="YheO-like" evidence="1">
    <location>
        <begin position="11"/>
        <end position="117"/>
    </location>
</feature>
<accession>A0A0B6CVB9</accession>
<dbReference type="EMBL" id="CP009440">
    <property type="protein sequence ID" value="AJI52815.1"/>
    <property type="molecule type" value="Genomic_DNA"/>
</dbReference>
<dbReference type="KEGG" id="fpz:LA55_373"/>
<dbReference type="PANTHER" id="PTHR35568">
    <property type="entry name" value="TRANSCRIPTIONAL REGULATOR DAUR"/>
    <property type="match status" value="1"/>
</dbReference>
<reference evidence="3 4" key="1">
    <citation type="journal article" date="2015" name="Genome Announc.">
        <title>Genome sequencing of 18 francisella strains to aid in assay development and testing.</title>
        <authorList>
            <person name="Johnson S.L."/>
            <person name="Daligault H.E."/>
            <person name="Davenport K.W."/>
            <person name="Coyne S.R."/>
            <person name="Frey K.G."/>
            <person name="Koroleva G.I."/>
            <person name="Broomall S.M."/>
            <person name="Bishop-Lilly K.A."/>
            <person name="Bruce D.C."/>
            <person name="Chertkov O."/>
            <person name="Freitas T."/>
            <person name="Jaissle J."/>
            <person name="Ladner J.T."/>
            <person name="Rosenzweig C.N."/>
            <person name="Gibbons H.S."/>
            <person name="Palacios G.F."/>
            <person name="Redden C.L."/>
            <person name="Xu Y."/>
            <person name="Minogue T.D."/>
            <person name="Chain P.S."/>
        </authorList>
    </citation>
    <scope>NUCLEOTIDE SEQUENCE [LARGE SCALE GENOMIC DNA]</scope>
    <source>
        <strain evidence="3 4">GA01-2794</strain>
    </source>
</reference>